<evidence type="ECO:0000313" key="2">
    <source>
        <dbReference type="Proteomes" id="UP001642540"/>
    </source>
</evidence>
<organism evidence="1 2">
    <name type="scientific">Orchesella dallaii</name>
    <dbReference type="NCBI Taxonomy" id="48710"/>
    <lineage>
        <taxon>Eukaryota</taxon>
        <taxon>Metazoa</taxon>
        <taxon>Ecdysozoa</taxon>
        <taxon>Arthropoda</taxon>
        <taxon>Hexapoda</taxon>
        <taxon>Collembola</taxon>
        <taxon>Entomobryomorpha</taxon>
        <taxon>Entomobryoidea</taxon>
        <taxon>Orchesellidae</taxon>
        <taxon>Orchesellinae</taxon>
        <taxon>Orchesella</taxon>
    </lineage>
</organism>
<dbReference type="PANTHER" id="PTHR37159:SF1">
    <property type="entry name" value="GH11867P"/>
    <property type="match status" value="1"/>
</dbReference>
<keyword evidence="2" id="KW-1185">Reference proteome</keyword>
<name>A0ABP1RAQ3_9HEXA</name>
<accession>A0ABP1RAQ3</accession>
<reference evidence="1 2" key="1">
    <citation type="submission" date="2024-08" db="EMBL/GenBank/DDBJ databases">
        <authorList>
            <person name="Cucini C."/>
            <person name="Frati F."/>
        </authorList>
    </citation>
    <scope>NUCLEOTIDE SEQUENCE [LARGE SCALE GENOMIC DNA]</scope>
</reference>
<proteinExistence type="predicted"/>
<dbReference type="EMBL" id="CAXLJM020000068">
    <property type="protein sequence ID" value="CAL8124706.1"/>
    <property type="molecule type" value="Genomic_DNA"/>
</dbReference>
<gene>
    <name evidence="1" type="ORF">ODALV1_LOCUS20730</name>
</gene>
<sequence>MGTHAHVLRGEDGDNNITIISTQKHKTGELEDQDMYTALITVAPFIPGDSNPIVPLSQIPWIDHSLLKHGLWFYATHLTYNVFVSAILSLMLGFSVKSLSTAVHRGRLDKHDASFSKFMKTIKGITKLVLLHFDHVKLYENYSKIRKQHAMVRKLMIRSKTELKAIPSQHGSAFCEEWKRDVANAVKSDLNHVDTSSAPTHLITWDPKVPINQFDMSLTQLGLVWILSSFPRLFGIRNVREELKGVLHIWAVHGRLLGIQDEFNIFIKQDYSLYDKLFKNVFIEGLKTMDETVITLQTTLIEAISSHLPFMTYKAVLYVGLQEVEGNKGEHVWKLMSWLDKVSVGFIQFWLWSMRQTCLVRFCMDIFTLGWLMWQFRWDIYDWIRRNITFYFSGKKSVLNRTTMIVTSSN</sequence>
<dbReference type="PANTHER" id="PTHR37159">
    <property type="entry name" value="GH11867P"/>
    <property type="match status" value="1"/>
</dbReference>
<dbReference type="Proteomes" id="UP001642540">
    <property type="component" value="Unassembled WGS sequence"/>
</dbReference>
<evidence type="ECO:0000313" key="1">
    <source>
        <dbReference type="EMBL" id="CAL8124706.1"/>
    </source>
</evidence>
<protein>
    <recommendedName>
        <fullName evidence="3">ER-bound oxygenase mpaB/mpaB'/Rubber oxygenase catalytic domain-containing protein</fullName>
    </recommendedName>
</protein>
<evidence type="ECO:0008006" key="3">
    <source>
        <dbReference type="Google" id="ProtNLM"/>
    </source>
</evidence>
<comment type="caution">
    <text evidence="1">The sequence shown here is derived from an EMBL/GenBank/DDBJ whole genome shotgun (WGS) entry which is preliminary data.</text>
</comment>